<sequence>MAAAQNINTPDTGEREQDVYSPRSEADLEQIIDRMEDVENEDVEDAVRQVSEIADENLRGVVRNHFQAPIRSLNNPEENTVELEDGTEAQVVGEEYFVNQNLDGFQDVGNIKWWTLMDEDSYREETRNVRNRDGVNRGLEHLQLDNEGDIHSYRIELDGEPLNPEQTQRLARNLRIRQDNAVFERNQVPRMMLENNNVGEAVRSEDIERREFEEGYEQAREIGLVSENGNLTLKGWLSAVDLEAPDIRSLEDKDDVISFANLEKEHIPGEVEEFTEVGNVNLTFTIPEGRYADEERVGDYDTGATVDRTDRYTEFETEELVEDIVFGTGFGGFSISDIEEGDLRELNSKDVEKVAELMENDPFTEEAFLNSRYEERILDMFEQNNAKAENLEIENAEYRIKTLEELDNWSEYANKGEELGEILSDFGYSTQEELIEDAGWDEELRKIDENFEEAEAKVVEDKDSDIQYIEAVFEDEEESDYRTPTEAKQSVFSSCNHLSLEVEDGELKDETDHEIPISNLIISSYQEELQENEASIVINRNISWRDTKNHSPDEFGKLGSRGVEYDLGSLEQYSDEFQEDIEKMAEEELVDLEEEDGSSYMKTRDKKALEAKAEFEYSVDRIVPNNLEVEASYQRDPNGVASNDALREIGAALDPMNFDSKAYEDIEVETEFEYTEAQQASAI</sequence>
<gene>
    <name evidence="2" type="ORF">SVXNc_0648</name>
</gene>
<dbReference type="RefSeq" id="WP_347721496.1">
    <property type="nucleotide sequence ID" value="NZ_CP104395.1"/>
</dbReference>
<feature type="region of interest" description="Disordered" evidence="1">
    <location>
        <begin position="1"/>
        <end position="26"/>
    </location>
</feature>
<reference evidence="2 3" key="1">
    <citation type="submission" date="2022-09" db="EMBL/GenBank/DDBJ databases">
        <title>Xylan utilization by haloarchaea-nanohaloarchaea associations.</title>
        <authorList>
            <person name="Yakimov M."/>
        </authorList>
    </citation>
    <scope>NUCLEOTIDE SEQUENCE [LARGE SCALE GENOMIC DNA]</scope>
    <source>
        <strain evidence="2 3">SVXNc</strain>
    </source>
</reference>
<name>A0ABY8CEQ1_9ARCH</name>
<dbReference type="EMBL" id="CP104395">
    <property type="protein sequence ID" value="WEL19662.1"/>
    <property type="molecule type" value="Genomic_DNA"/>
</dbReference>
<organism evidence="2 3">
    <name type="scientific">Candidatus Nanohalococcus occultus</name>
    <dbReference type="NCBI Taxonomy" id="2978047"/>
    <lineage>
        <taxon>Archaea</taxon>
        <taxon>Candidatus Nanohalarchaeota</taxon>
        <taxon>Candidatus Nanohalarchaeota incertae sedis</taxon>
        <taxon>Candidatus Nanohalococcus</taxon>
    </lineage>
</organism>
<proteinExistence type="predicted"/>
<feature type="compositionally biased region" description="Polar residues" evidence="1">
    <location>
        <begin position="1"/>
        <end position="11"/>
    </location>
</feature>
<evidence type="ECO:0000256" key="1">
    <source>
        <dbReference type="SAM" id="MobiDB-lite"/>
    </source>
</evidence>
<accession>A0ABY8CEQ1</accession>
<dbReference type="GeneID" id="90590085"/>
<protein>
    <submittedName>
        <fullName evidence="2">Uncharacterized protein</fullName>
    </submittedName>
</protein>
<evidence type="ECO:0000313" key="3">
    <source>
        <dbReference type="Proteomes" id="UP001218034"/>
    </source>
</evidence>
<keyword evidence="3" id="KW-1185">Reference proteome</keyword>
<evidence type="ECO:0000313" key="2">
    <source>
        <dbReference type="EMBL" id="WEL19662.1"/>
    </source>
</evidence>
<dbReference type="Proteomes" id="UP001218034">
    <property type="component" value="Chromosome"/>
</dbReference>